<keyword evidence="5" id="KW-1185">Reference proteome</keyword>
<sequence length="150" mass="17182">MVKGKVGRVYGALMQILTINKGIPLGYNCDLQEDKPMLWDAINTVKSSVSISHRQMMTSIYQSERATELCWRNFSTVTELANLLVTNKNIPFRETHKISSMLVRQLTEIQSDLRNFDYIQKYLAEHTITLNIAEISECVSPDKVVQKVED</sequence>
<dbReference type="GO" id="GO:0042450">
    <property type="term" value="P:L-arginine biosynthetic process via ornithine"/>
    <property type="evidence" value="ECO:0007669"/>
    <property type="project" value="InterPro"/>
</dbReference>
<evidence type="ECO:0000313" key="3">
    <source>
        <dbReference type="EMBL" id="QTL38410.1"/>
    </source>
</evidence>
<dbReference type="Pfam" id="PF14698">
    <property type="entry name" value="ASL_C2"/>
    <property type="match status" value="1"/>
</dbReference>
<accession>A0A2D0J0K7</accession>
<keyword evidence="2" id="KW-0456">Lyase</keyword>
<dbReference type="Proteomes" id="UP000665047">
    <property type="component" value="Chromosome"/>
</dbReference>
<dbReference type="AlphaFoldDB" id="A0A2D0J0K7"/>
<gene>
    <name evidence="3" type="ORF">HGO23_10800</name>
    <name evidence="2" type="ORF">Xbud_02055</name>
</gene>
<dbReference type="InterPro" id="IPR029419">
    <property type="entry name" value="Arg_succ_lyase_C"/>
</dbReference>
<name>A0A2D0J0K7_XENBU</name>
<dbReference type="PANTHER" id="PTHR43814:SF1">
    <property type="entry name" value="ARGININOSUCCINATE LYASE"/>
    <property type="match status" value="1"/>
</dbReference>
<proteinExistence type="predicted"/>
<dbReference type="PANTHER" id="PTHR43814">
    <property type="entry name" value="ARGININOSUCCINATE LYASE"/>
    <property type="match status" value="1"/>
</dbReference>
<dbReference type="EMBL" id="NIBS01000009">
    <property type="protein sequence ID" value="PHM27746.1"/>
    <property type="molecule type" value="Genomic_DNA"/>
</dbReference>
<reference evidence="3 5" key="2">
    <citation type="submission" date="2021-03" db="EMBL/GenBank/DDBJ databases">
        <title>Complete Genome Sequence Data of Xenorhabdus budapestensis strain C72, a Candidate Biological Control Agent, from China.</title>
        <authorList>
            <person name="LI B."/>
            <person name="WANG S."/>
            <person name="QIU D."/>
        </authorList>
    </citation>
    <scope>NUCLEOTIDE SEQUENCE [LARGE SCALE GENOMIC DNA]</scope>
    <source>
        <strain evidence="3 5">C-7-2</strain>
    </source>
</reference>
<reference evidence="2 4" key="1">
    <citation type="journal article" date="2017" name="Nat. Microbiol.">
        <title>Natural product diversity associated with the nematode symbionts Photorhabdus and Xenorhabdus.</title>
        <authorList>
            <person name="Tobias N.J."/>
            <person name="Wolff H."/>
            <person name="Djahanschiri B."/>
            <person name="Grundmann F."/>
            <person name="Kronenwerth M."/>
            <person name="Shi Y.M."/>
            <person name="Simonyi S."/>
            <person name="Grun P."/>
            <person name="Shapiro-Ilan D."/>
            <person name="Pidot S.J."/>
            <person name="Stinear T.P."/>
            <person name="Ebersberger I."/>
            <person name="Bode H.B."/>
        </authorList>
    </citation>
    <scope>NUCLEOTIDE SEQUENCE [LARGE SCALE GENOMIC DNA]</scope>
    <source>
        <strain evidence="2 4">DSM 16342</strain>
    </source>
</reference>
<dbReference type="GO" id="GO:0004056">
    <property type="term" value="F:argininosuccinate lyase activity"/>
    <property type="evidence" value="ECO:0007669"/>
    <property type="project" value="InterPro"/>
</dbReference>
<evidence type="ECO:0000313" key="4">
    <source>
        <dbReference type="Proteomes" id="UP000225833"/>
    </source>
</evidence>
<dbReference type="EMBL" id="CP072455">
    <property type="protein sequence ID" value="QTL38410.1"/>
    <property type="molecule type" value="Genomic_DNA"/>
</dbReference>
<organism evidence="2 4">
    <name type="scientific">Xenorhabdus budapestensis</name>
    <dbReference type="NCBI Taxonomy" id="290110"/>
    <lineage>
        <taxon>Bacteria</taxon>
        <taxon>Pseudomonadati</taxon>
        <taxon>Pseudomonadota</taxon>
        <taxon>Gammaproteobacteria</taxon>
        <taxon>Enterobacterales</taxon>
        <taxon>Morganellaceae</taxon>
        <taxon>Xenorhabdus</taxon>
    </lineage>
</organism>
<dbReference type="SUPFAM" id="SSF48557">
    <property type="entry name" value="L-aspartase-like"/>
    <property type="match status" value="1"/>
</dbReference>
<dbReference type="InterPro" id="IPR008948">
    <property type="entry name" value="L-Aspartase-like"/>
</dbReference>
<dbReference type="Proteomes" id="UP000225833">
    <property type="component" value="Unassembled WGS sequence"/>
</dbReference>
<dbReference type="InterPro" id="IPR009049">
    <property type="entry name" value="Argininosuccinate_lyase"/>
</dbReference>
<evidence type="ECO:0000313" key="5">
    <source>
        <dbReference type="Proteomes" id="UP000665047"/>
    </source>
</evidence>
<protein>
    <submittedName>
        <fullName evidence="2">Argininosuccinate lyase</fullName>
    </submittedName>
</protein>
<feature type="domain" description="Argininosuccinate lyase C-terminal" evidence="1">
    <location>
        <begin position="74"/>
        <end position="145"/>
    </location>
</feature>
<dbReference type="GO" id="GO:0005829">
    <property type="term" value="C:cytosol"/>
    <property type="evidence" value="ECO:0007669"/>
    <property type="project" value="TreeGrafter"/>
</dbReference>
<dbReference type="Gene3D" id="1.10.40.30">
    <property type="entry name" value="Fumarase/aspartase (C-terminal domain)"/>
    <property type="match status" value="1"/>
</dbReference>
<evidence type="ECO:0000259" key="1">
    <source>
        <dbReference type="Pfam" id="PF14698"/>
    </source>
</evidence>
<dbReference type="Gene3D" id="1.20.200.10">
    <property type="entry name" value="Fumarase/aspartase (Central domain)"/>
    <property type="match status" value="1"/>
</dbReference>
<dbReference type="RefSeq" id="WP_099135952.1">
    <property type="nucleotide sequence ID" value="NZ_CP072455.1"/>
</dbReference>
<evidence type="ECO:0000313" key="2">
    <source>
        <dbReference type="EMBL" id="PHM27746.1"/>
    </source>
</evidence>